<organism evidence="9 10">
    <name type="scientific">Pigmentiphaga soli</name>
    <dbReference type="NCBI Taxonomy" id="1007095"/>
    <lineage>
        <taxon>Bacteria</taxon>
        <taxon>Pseudomonadati</taxon>
        <taxon>Pseudomonadota</taxon>
        <taxon>Betaproteobacteria</taxon>
        <taxon>Burkholderiales</taxon>
        <taxon>Alcaligenaceae</taxon>
        <taxon>Pigmentiphaga</taxon>
    </lineage>
</organism>
<dbReference type="SUPFAM" id="SSF161098">
    <property type="entry name" value="MetI-like"/>
    <property type="match status" value="1"/>
</dbReference>
<evidence type="ECO:0000256" key="6">
    <source>
        <dbReference type="ARBA" id="ARBA00023136"/>
    </source>
</evidence>
<evidence type="ECO:0000313" key="10">
    <source>
        <dbReference type="Proteomes" id="UP001501671"/>
    </source>
</evidence>
<feature type="domain" description="ABC transmembrane type-1" evidence="8">
    <location>
        <begin position="2"/>
        <end position="127"/>
    </location>
</feature>
<keyword evidence="5 7" id="KW-1133">Transmembrane helix</keyword>
<dbReference type="PANTHER" id="PTHR30151">
    <property type="entry name" value="ALKANE SULFONATE ABC TRANSPORTER-RELATED, MEMBRANE SUBUNIT"/>
    <property type="match status" value="1"/>
</dbReference>
<evidence type="ECO:0000259" key="8">
    <source>
        <dbReference type="Pfam" id="PF00528"/>
    </source>
</evidence>
<comment type="caution">
    <text evidence="9">The sequence shown here is derived from an EMBL/GenBank/DDBJ whole genome shotgun (WGS) entry which is preliminary data.</text>
</comment>
<dbReference type="InterPro" id="IPR000515">
    <property type="entry name" value="MetI-like"/>
</dbReference>
<keyword evidence="3" id="KW-1003">Cell membrane</keyword>
<dbReference type="RefSeq" id="WP_345245505.1">
    <property type="nucleotide sequence ID" value="NZ_BAABFO010000001.1"/>
</dbReference>
<reference evidence="10" key="1">
    <citation type="journal article" date="2019" name="Int. J. Syst. Evol. Microbiol.">
        <title>The Global Catalogue of Microorganisms (GCM) 10K type strain sequencing project: providing services to taxonomists for standard genome sequencing and annotation.</title>
        <authorList>
            <consortium name="The Broad Institute Genomics Platform"/>
            <consortium name="The Broad Institute Genome Sequencing Center for Infectious Disease"/>
            <person name="Wu L."/>
            <person name="Ma J."/>
        </authorList>
    </citation>
    <scope>NUCLEOTIDE SEQUENCE [LARGE SCALE GENOMIC DNA]</scope>
    <source>
        <strain evidence="10">JCM 17666</strain>
    </source>
</reference>
<feature type="transmembrane region" description="Helical" evidence="7">
    <location>
        <begin position="57"/>
        <end position="81"/>
    </location>
</feature>
<evidence type="ECO:0000256" key="5">
    <source>
        <dbReference type="ARBA" id="ARBA00022989"/>
    </source>
</evidence>
<name>A0ABP8GEJ1_9BURK</name>
<dbReference type="Proteomes" id="UP001501671">
    <property type="component" value="Unassembled WGS sequence"/>
</dbReference>
<keyword evidence="10" id="KW-1185">Reference proteome</keyword>
<accession>A0ABP8GEJ1</accession>
<feature type="transmembrane region" description="Helical" evidence="7">
    <location>
        <begin position="102"/>
        <end position="123"/>
    </location>
</feature>
<keyword evidence="2" id="KW-0813">Transport</keyword>
<evidence type="ECO:0000256" key="4">
    <source>
        <dbReference type="ARBA" id="ARBA00022692"/>
    </source>
</evidence>
<keyword evidence="4 7" id="KW-0812">Transmembrane</keyword>
<dbReference type="CDD" id="cd06261">
    <property type="entry name" value="TM_PBP2"/>
    <property type="match status" value="1"/>
</dbReference>
<evidence type="ECO:0000256" key="2">
    <source>
        <dbReference type="ARBA" id="ARBA00022448"/>
    </source>
</evidence>
<evidence type="ECO:0000256" key="1">
    <source>
        <dbReference type="ARBA" id="ARBA00004651"/>
    </source>
</evidence>
<evidence type="ECO:0000313" key="9">
    <source>
        <dbReference type="EMBL" id="GAA4322492.1"/>
    </source>
</evidence>
<sequence>MASKIVITATVAFFPLLANTTIGLRTASPEHINMTVAYTASRWQVFRMMRLPEALPYVFVGLNVAAVLSVIGAIVGEFGFVGARAGLGYLILQKNFNFDMPATFAILIVLSAAGVGHAIVSWIQKRVVFWVDMSGRVNGA</sequence>
<dbReference type="Pfam" id="PF00528">
    <property type="entry name" value="BPD_transp_1"/>
    <property type="match status" value="1"/>
</dbReference>
<comment type="subcellular location">
    <subcellularLocation>
        <location evidence="1">Cell membrane</location>
        <topology evidence="1">Multi-pass membrane protein</topology>
    </subcellularLocation>
</comment>
<protein>
    <recommendedName>
        <fullName evidence="8">ABC transmembrane type-1 domain-containing protein</fullName>
    </recommendedName>
</protein>
<proteinExistence type="predicted"/>
<keyword evidence="6 7" id="KW-0472">Membrane</keyword>
<evidence type="ECO:0000256" key="3">
    <source>
        <dbReference type="ARBA" id="ARBA00022475"/>
    </source>
</evidence>
<dbReference type="PANTHER" id="PTHR30151:SF0">
    <property type="entry name" value="ABC TRANSPORTER PERMEASE PROTEIN MJ0413-RELATED"/>
    <property type="match status" value="1"/>
</dbReference>
<dbReference type="InterPro" id="IPR035906">
    <property type="entry name" value="MetI-like_sf"/>
</dbReference>
<dbReference type="Gene3D" id="1.10.3720.10">
    <property type="entry name" value="MetI-like"/>
    <property type="match status" value="1"/>
</dbReference>
<dbReference type="EMBL" id="BAABFO010000001">
    <property type="protein sequence ID" value="GAA4322492.1"/>
    <property type="molecule type" value="Genomic_DNA"/>
</dbReference>
<gene>
    <name evidence="9" type="ORF">GCM10023144_02500</name>
</gene>
<evidence type="ECO:0000256" key="7">
    <source>
        <dbReference type="SAM" id="Phobius"/>
    </source>
</evidence>